<sequence length="192" mass="21869">MSLCNTLSRLLLKPGSPPHPGARVAQSPENQHSKDLRWTSIMEPMTYPMPTKTNRLPKPSPDDLYQELRPSTDCADPCKMQADMESVIAKALIHRNYYQQSIDIAQRNPVSRDEDLIIQRRKDIAAVNILMERLRDELASSYPCPNPDCHAHNKIPDLTSLENAQLTWHHTNTTHKTNNPPTTNNLSKKTNR</sequence>
<evidence type="ECO:0000313" key="3">
    <source>
        <dbReference type="Proteomes" id="UP000887116"/>
    </source>
</evidence>
<feature type="region of interest" description="Disordered" evidence="1">
    <location>
        <begin position="170"/>
        <end position="192"/>
    </location>
</feature>
<keyword evidence="3" id="KW-1185">Reference proteome</keyword>
<dbReference type="Proteomes" id="UP000887116">
    <property type="component" value="Unassembled WGS sequence"/>
</dbReference>
<proteinExistence type="predicted"/>
<comment type="caution">
    <text evidence="2">The sequence shown here is derived from an EMBL/GenBank/DDBJ whole genome shotgun (WGS) entry which is preliminary data.</text>
</comment>
<accession>A0A8X6LWM1</accession>
<name>A0A8X6LWM1_TRICU</name>
<evidence type="ECO:0000256" key="1">
    <source>
        <dbReference type="SAM" id="MobiDB-lite"/>
    </source>
</evidence>
<dbReference type="EMBL" id="BMAO01008695">
    <property type="protein sequence ID" value="GFR25646.1"/>
    <property type="molecule type" value="Genomic_DNA"/>
</dbReference>
<protein>
    <submittedName>
        <fullName evidence="2">Uncharacterized protein</fullName>
    </submittedName>
</protein>
<feature type="region of interest" description="Disordered" evidence="1">
    <location>
        <begin position="11"/>
        <end position="35"/>
    </location>
</feature>
<reference evidence="2" key="1">
    <citation type="submission" date="2020-07" db="EMBL/GenBank/DDBJ databases">
        <title>Multicomponent nature underlies the extraordinary mechanical properties of spider dragline silk.</title>
        <authorList>
            <person name="Kono N."/>
            <person name="Nakamura H."/>
            <person name="Mori M."/>
            <person name="Yoshida Y."/>
            <person name="Ohtoshi R."/>
            <person name="Malay A.D."/>
            <person name="Moran D.A.P."/>
            <person name="Tomita M."/>
            <person name="Numata K."/>
            <person name="Arakawa K."/>
        </authorList>
    </citation>
    <scope>NUCLEOTIDE SEQUENCE</scope>
</reference>
<gene>
    <name evidence="2" type="ORF">TNCT_388301</name>
</gene>
<dbReference type="AlphaFoldDB" id="A0A8X6LWM1"/>
<evidence type="ECO:0000313" key="2">
    <source>
        <dbReference type="EMBL" id="GFR25646.1"/>
    </source>
</evidence>
<organism evidence="2 3">
    <name type="scientific">Trichonephila clavata</name>
    <name type="common">Joro spider</name>
    <name type="synonym">Nephila clavata</name>
    <dbReference type="NCBI Taxonomy" id="2740835"/>
    <lineage>
        <taxon>Eukaryota</taxon>
        <taxon>Metazoa</taxon>
        <taxon>Ecdysozoa</taxon>
        <taxon>Arthropoda</taxon>
        <taxon>Chelicerata</taxon>
        <taxon>Arachnida</taxon>
        <taxon>Araneae</taxon>
        <taxon>Araneomorphae</taxon>
        <taxon>Entelegynae</taxon>
        <taxon>Araneoidea</taxon>
        <taxon>Nephilidae</taxon>
        <taxon>Trichonephila</taxon>
    </lineage>
</organism>